<reference evidence="10" key="3">
    <citation type="submission" date="2025-09" db="UniProtKB">
        <authorList>
            <consortium name="Ensembl"/>
        </authorList>
    </citation>
    <scope>IDENTIFICATION</scope>
</reference>
<evidence type="ECO:0000256" key="9">
    <source>
        <dbReference type="SAM" id="Coils"/>
    </source>
</evidence>
<evidence type="ECO:0000256" key="5">
    <source>
        <dbReference type="ARBA" id="ARBA00022846"/>
    </source>
</evidence>
<evidence type="ECO:0000256" key="7">
    <source>
        <dbReference type="ARBA" id="ARBA00023212"/>
    </source>
</evidence>
<keyword evidence="3" id="KW-0963">Cytoplasm</keyword>
<evidence type="ECO:0000256" key="4">
    <source>
        <dbReference type="ARBA" id="ARBA00022553"/>
    </source>
</evidence>
<comment type="subcellular location">
    <subcellularLocation>
        <location evidence="1">Cytoplasm</location>
        <location evidence="1">Cytoskeleton</location>
        <location evidence="1">Flagellum axoneme</location>
    </subcellularLocation>
</comment>
<dbReference type="STRING" id="244447.ENSCSEP00000016770"/>
<accession>A0A3P8VWK5</accession>
<dbReference type="OMA" id="EKVFLPW"/>
<evidence type="ECO:0000313" key="11">
    <source>
        <dbReference type="Proteomes" id="UP000265120"/>
    </source>
</evidence>
<feature type="coiled-coil region" evidence="9">
    <location>
        <begin position="179"/>
        <end position="213"/>
    </location>
</feature>
<evidence type="ECO:0000256" key="2">
    <source>
        <dbReference type="ARBA" id="ARBA00006737"/>
    </source>
</evidence>
<dbReference type="Ensembl" id="ENSCSET00000016983.1">
    <property type="protein sequence ID" value="ENSCSEP00000016770.1"/>
    <property type="gene ID" value="ENSCSEG00000010782.1"/>
</dbReference>
<reference evidence="10" key="2">
    <citation type="submission" date="2025-08" db="UniProtKB">
        <authorList>
            <consortium name="Ensembl"/>
        </authorList>
    </citation>
    <scope>IDENTIFICATION</scope>
</reference>
<keyword evidence="9" id="KW-0175">Coiled coil</keyword>
<keyword evidence="5" id="KW-0282">Flagellum</keyword>
<evidence type="ECO:0008006" key="12">
    <source>
        <dbReference type="Google" id="ProtNLM"/>
    </source>
</evidence>
<evidence type="ECO:0000256" key="8">
    <source>
        <dbReference type="ARBA" id="ARBA00023273"/>
    </source>
</evidence>
<evidence type="ECO:0000313" key="10">
    <source>
        <dbReference type="Ensembl" id="ENSCSEP00000016770.1"/>
    </source>
</evidence>
<name>A0A3P8VWK5_CYNSE</name>
<keyword evidence="6" id="KW-0969">Cilium</keyword>
<dbReference type="PANTHER" id="PTHR21648">
    <property type="entry name" value="FLAGELLAR RADIAL SPOKE PROTEIN 3"/>
    <property type="match status" value="1"/>
</dbReference>
<evidence type="ECO:0000256" key="3">
    <source>
        <dbReference type="ARBA" id="ARBA00022490"/>
    </source>
</evidence>
<keyword evidence="4" id="KW-0597">Phosphoprotein</keyword>
<comment type="similarity">
    <text evidence="2">Belongs to the flagellar radial spoke RSP3 family.</text>
</comment>
<dbReference type="InParanoid" id="A0A3P8VWK5"/>
<dbReference type="AlphaFoldDB" id="A0A3P8VWK5"/>
<dbReference type="PANTHER" id="PTHR21648:SF0">
    <property type="entry name" value="RADIAL SPOKE HEAD PROTEIN 3 HOMOLOG"/>
    <property type="match status" value="1"/>
</dbReference>
<sequence>MHFSLHDNKNPYRVYTYYSHPRPLENCKDGAKKCDYHFGVFDHIIPNISQTAARREEELRRRARTPEAVQGRKHMSIQTDVYIETLRDIPENTDITCQTDDIMDIPAQLVKPPKKMGQDVATRIMLGELFDFEEEVQPVLEILIGRTIEQSLLEVMEEEELVFVWAQFRAFQALRNSELAEVQRLREHERRHREEKQRRFIQLREAIMKEQETAEKIAARAFTREMLANLFPAIFTSLRRDGFFYDQTQQEIEKFFLPWLVTKINNNVDTRFIARRVMDDVIYRMVQDKFEAQ</sequence>
<evidence type="ECO:0000256" key="6">
    <source>
        <dbReference type="ARBA" id="ARBA00023069"/>
    </source>
</evidence>
<dbReference type="InterPro" id="IPR009290">
    <property type="entry name" value="Radial_spoke_3"/>
</dbReference>
<organism evidence="10 11">
    <name type="scientific">Cynoglossus semilaevis</name>
    <name type="common">Tongue sole</name>
    <dbReference type="NCBI Taxonomy" id="244447"/>
    <lineage>
        <taxon>Eukaryota</taxon>
        <taxon>Metazoa</taxon>
        <taxon>Chordata</taxon>
        <taxon>Craniata</taxon>
        <taxon>Vertebrata</taxon>
        <taxon>Euteleostomi</taxon>
        <taxon>Actinopterygii</taxon>
        <taxon>Neopterygii</taxon>
        <taxon>Teleostei</taxon>
        <taxon>Neoteleostei</taxon>
        <taxon>Acanthomorphata</taxon>
        <taxon>Carangaria</taxon>
        <taxon>Pleuronectiformes</taxon>
        <taxon>Pleuronectoidei</taxon>
        <taxon>Cynoglossidae</taxon>
        <taxon>Cynoglossinae</taxon>
        <taxon>Cynoglossus</taxon>
    </lineage>
</organism>
<dbReference type="GO" id="GO:0005929">
    <property type="term" value="C:cilium"/>
    <property type="evidence" value="ECO:0007669"/>
    <property type="project" value="TreeGrafter"/>
</dbReference>
<dbReference type="Pfam" id="PF06098">
    <property type="entry name" value="Radial_spoke_3"/>
    <property type="match status" value="1"/>
</dbReference>
<proteinExistence type="inferred from homology"/>
<keyword evidence="11" id="KW-1185">Reference proteome</keyword>
<evidence type="ECO:0000256" key="1">
    <source>
        <dbReference type="ARBA" id="ARBA00004611"/>
    </source>
</evidence>
<reference evidence="10 11" key="1">
    <citation type="journal article" date="2014" name="Nat. Genet.">
        <title>Whole-genome sequence of a flatfish provides insights into ZW sex chromosome evolution and adaptation to a benthic lifestyle.</title>
        <authorList>
            <person name="Chen S."/>
            <person name="Zhang G."/>
            <person name="Shao C."/>
            <person name="Huang Q."/>
            <person name="Liu G."/>
            <person name="Zhang P."/>
            <person name="Song W."/>
            <person name="An N."/>
            <person name="Chalopin D."/>
            <person name="Volff J.N."/>
            <person name="Hong Y."/>
            <person name="Li Q."/>
            <person name="Sha Z."/>
            <person name="Zhou H."/>
            <person name="Xie M."/>
            <person name="Yu Q."/>
            <person name="Liu Y."/>
            <person name="Xiang H."/>
            <person name="Wang N."/>
            <person name="Wu K."/>
            <person name="Yang C."/>
            <person name="Zhou Q."/>
            <person name="Liao X."/>
            <person name="Yang L."/>
            <person name="Hu Q."/>
            <person name="Zhang J."/>
            <person name="Meng L."/>
            <person name="Jin L."/>
            <person name="Tian Y."/>
            <person name="Lian J."/>
            <person name="Yang J."/>
            <person name="Miao G."/>
            <person name="Liu S."/>
            <person name="Liang Z."/>
            <person name="Yan F."/>
            <person name="Li Y."/>
            <person name="Sun B."/>
            <person name="Zhang H."/>
            <person name="Zhang J."/>
            <person name="Zhu Y."/>
            <person name="Du M."/>
            <person name="Zhao Y."/>
            <person name="Schartl M."/>
            <person name="Tang Q."/>
            <person name="Wang J."/>
        </authorList>
    </citation>
    <scope>NUCLEOTIDE SEQUENCE</scope>
</reference>
<keyword evidence="8" id="KW-0966">Cell projection</keyword>
<keyword evidence="7" id="KW-0206">Cytoskeleton</keyword>
<dbReference type="Proteomes" id="UP000265120">
    <property type="component" value="Chromosome 9"/>
</dbReference>
<dbReference type="GeneTree" id="ENSGT00390000004172"/>
<protein>
    <recommendedName>
        <fullName evidence="12">Radial spoke head 3</fullName>
    </recommendedName>
</protein>